<comment type="caution">
    <text evidence="3">The sequence shown here is derived from an EMBL/GenBank/DDBJ whole genome shotgun (WGS) entry which is preliminary data.</text>
</comment>
<proteinExistence type="predicted"/>
<evidence type="ECO:0000256" key="1">
    <source>
        <dbReference type="SAM" id="Phobius"/>
    </source>
</evidence>
<dbReference type="RefSeq" id="WP_175268800.1">
    <property type="nucleotide sequence ID" value="NZ_JABFCR010000002.1"/>
</dbReference>
<feature type="transmembrane region" description="Helical" evidence="1">
    <location>
        <begin position="248"/>
        <end position="269"/>
    </location>
</feature>
<evidence type="ECO:0000313" key="3">
    <source>
        <dbReference type="EMBL" id="NNU33099.1"/>
    </source>
</evidence>
<dbReference type="Gene3D" id="3.10.560.10">
    <property type="entry name" value="Outer membrane lipoprotein wza domain like"/>
    <property type="match status" value="2"/>
</dbReference>
<feature type="domain" description="Soluble ligand binding" evidence="2">
    <location>
        <begin position="44"/>
        <end position="92"/>
    </location>
</feature>
<organism evidence="3 4">
    <name type="scientific">Mucilaginibacter humi</name>
    <dbReference type="NCBI Taxonomy" id="2732510"/>
    <lineage>
        <taxon>Bacteria</taxon>
        <taxon>Pseudomonadati</taxon>
        <taxon>Bacteroidota</taxon>
        <taxon>Sphingobacteriia</taxon>
        <taxon>Sphingobacteriales</taxon>
        <taxon>Sphingobacteriaceae</taxon>
        <taxon>Mucilaginibacter</taxon>
    </lineage>
</organism>
<name>A0ABX1VYQ5_9SPHI</name>
<evidence type="ECO:0000313" key="4">
    <source>
        <dbReference type="Proteomes" id="UP000566071"/>
    </source>
</evidence>
<dbReference type="PANTHER" id="PTHR33619:SF3">
    <property type="entry name" value="POLYSACCHARIDE EXPORT PROTEIN GFCE-RELATED"/>
    <property type="match status" value="1"/>
</dbReference>
<dbReference type="EMBL" id="JABFCR010000002">
    <property type="protein sequence ID" value="NNU33099.1"/>
    <property type="molecule type" value="Genomic_DNA"/>
</dbReference>
<sequence length="271" mass="30167">MDSIATVLVLNTDKDLVVENDRFILQPNDVITVRRNPAYIEQQKVTVEGEVYYPGTYVLESKSEHVSSILKRTGGLTALAYSKGIYLIRHTAQDNLEEQAIIQNIQKNIKDTTAKVVEDATKTNFRIPINLDKVLKKPGSIEDYQLLDGDQILVSWIDPLVKVSGQVLSATKTGFIEGKHLNYYLTQAGGTAERARKSKIYVLYADGHIKRVNNGFFGLFRSYPNIETGAQIIVPRKIEKVGMSPTEVIGLTTGIISTLTLIVLTITSLRK</sequence>
<dbReference type="PANTHER" id="PTHR33619">
    <property type="entry name" value="POLYSACCHARIDE EXPORT PROTEIN GFCE-RELATED"/>
    <property type="match status" value="1"/>
</dbReference>
<dbReference type="Pfam" id="PF10531">
    <property type="entry name" value="SLBB"/>
    <property type="match status" value="1"/>
</dbReference>
<protein>
    <recommendedName>
        <fullName evidence="2">Soluble ligand binding domain-containing protein</fullName>
    </recommendedName>
</protein>
<reference evidence="3 4" key="1">
    <citation type="submission" date="2020-05" db="EMBL/GenBank/DDBJ databases">
        <authorList>
            <person name="Khan S.A."/>
            <person name="Jeon C.O."/>
            <person name="Chun B.H."/>
        </authorList>
    </citation>
    <scope>NUCLEOTIDE SEQUENCE [LARGE SCALE GENOMIC DNA]</scope>
    <source>
        <strain evidence="3 4">S1162</strain>
    </source>
</reference>
<gene>
    <name evidence="3" type="ORF">HK413_00910</name>
</gene>
<accession>A0ABX1VYQ5</accession>
<dbReference type="InterPro" id="IPR019554">
    <property type="entry name" value="Soluble_ligand-bd"/>
</dbReference>
<evidence type="ECO:0000259" key="2">
    <source>
        <dbReference type="Pfam" id="PF10531"/>
    </source>
</evidence>
<keyword evidence="4" id="KW-1185">Reference proteome</keyword>
<dbReference type="InterPro" id="IPR049712">
    <property type="entry name" value="Poly_export"/>
</dbReference>
<dbReference type="Proteomes" id="UP000566071">
    <property type="component" value="Unassembled WGS sequence"/>
</dbReference>
<keyword evidence="1" id="KW-0812">Transmembrane</keyword>
<keyword evidence="1" id="KW-1133">Transmembrane helix</keyword>
<keyword evidence="1" id="KW-0472">Membrane</keyword>